<sequence>MTLRRGGAEYPAFQIDKQTYNNCWFESLSSFLMTHLQKKLPFSQETLSTYFSRKAPSLLYDSFLEDYEKSEGKPRDPIQPLDPLSRARMARENIFENLFKRLEQKRLSQPEFLQSIWKEAVGHSLAIYSQLLSIDEEKQTAFFRCVSSVISYEIRNDSQIAAKISSLTGKPIRYLKQVYY</sequence>
<protein>
    <submittedName>
        <fullName evidence="1">Uncharacterized protein</fullName>
    </submittedName>
</protein>
<accession>A0A4Y8P7F7</accession>
<gene>
    <name evidence="1" type="ORF">A7Q10_02130</name>
</gene>
<organism evidence="1 2">
    <name type="scientific">Methylacidiphilum caldifontis</name>
    <dbReference type="NCBI Taxonomy" id="2795386"/>
    <lineage>
        <taxon>Bacteria</taxon>
        <taxon>Pseudomonadati</taxon>
        <taxon>Verrucomicrobiota</taxon>
        <taxon>Methylacidiphilae</taxon>
        <taxon>Methylacidiphilales</taxon>
        <taxon>Methylacidiphilaceae</taxon>
        <taxon>Methylacidiphilum (ex Ratnadevi et al. 2023)</taxon>
    </lineage>
</organism>
<evidence type="ECO:0000313" key="1">
    <source>
        <dbReference type="EMBL" id="TFE66159.1"/>
    </source>
</evidence>
<dbReference type="RefSeq" id="WP_134440805.1">
    <property type="nucleotide sequence ID" value="NZ_CP065957.1"/>
</dbReference>
<dbReference type="EMBL" id="LXQC01000187">
    <property type="protein sequence ID" value="TFE66159.1"/>
    <property type="molecule type" value="Genomic_DNA"/>
</dbReference>
<comment type="caution">
    <text evidence="1">The sequence shown here is derived from an EMBL/GenBank/DDBJ whole genome shotgun (WGS) entry which is preliminary data.</text>
</comment>
<name>A0A4Y8P7F7_9BACT</name>
<evidence type="ECO:0000313" key="2">
    <source>
        <dbReference type="Proteomes" id="UP000297713"/>
    </source>
</evidence>
<proteinExistence type="predicted"/>
<dbReference type="OrthoDB" id="194046at2"/>
<reference evidence="1 2" key="1">
    <citation type="submission" date="2016-05" db="EMBL/GenBank/DDBJ databases">
        <title>Diversity and Homogeneity among Thermoacidophilic Verrucomicrobia Methanotrophs Linked with Geographical Origin.</title>
        <authorList>
            <person name="Erikstad H.-A."/>
            <person name="Smestad N.B."/>
            <person name="Ceballos R.M."/>
            <person name="Birkeland N.-K."/>
        </authorList>
    </citation>
    <scope>NUCLEOTIDE SEQUENCE [LARGE SCALE GENOMIC DNA]</scope>
    <source>
        <strain evidence="1 2">Phi</strain>
    </source>
</reference>
<dbReference type="Proteomes" id="UP000297713">
    <property type="component" value="Unassembled WGS sequence"/>
</dbReference>
<keyword evidence="2" id="KW-1185">Reference proteome</keyword>
<dbReference type="AlphaFoldDB" id="A0A4Y8P7F7"/>